<evidence type="ECO:0000256" key="1">
    <source>
        <dbReference type="ARBA" id="ARBA00006336"/>
    </source>
</evidence>
<dbReference type="InterPro" id="IPR000868">
    <property type="entry name" value="Isochorismatase-like_dom"/>
</dbReference>
<dbReference type="AlphaFoldDB" id="A0A1Y1YEY3"/>
<comment type="caution">
    <text evidence="4">The sequence shown here is derived from an EMBL/GenBank/DDBJ whole genome shotgun (WGS) entry which is preliminary data.</text>
</comment>
<evidence type="ECO:0000313" key="4">
    <source>
        <dbReference type="EMBL" id="ORX96549.1"/>
    </source>
</evidence>
<protein>
    <submittedName>
        <fullName evidence="4">Isochorismatase-like protein</fullName>
    </submittedName>
</protein>
<keyword evidence="2" id="KW-0378">Hydrolase</keyword>
<feature type="non-terminal residue" evidence="4">
    <location>
        <position position="180"/>
    </location>
</feature>
<dbReference type="InterPro" id="IPR050272">
    <property type="entry name" value="Isochorismatase-like_hydrls"/>
</dbReference>
<dbReference type="Proteomes" id="UP000193144">
    <property type="component" value="Unassembled WGS sequence"/>
</dbReference>
<reference evidence="4 5" key="1">
    <citation type="submission" date="2016-07" db="EMBL/GenBank/DDBJ databases">
        <title>Pervasive Adenine N6-methylation of Active Genes in Fungi.</title>
        <authorList>
            <consortium name="DOE Joint Genome Institute"/>
            <person name="Mondo S.J."/>
            <person name="Dannebaum R.O."/>
            <person name="Kuo R.C."/>
            <person name="Labutti K."/>
            <person name="Haridas S."/>
            <person name="Kuo A."/>
            <person name="Salamov A."/>
            <person name="Ahrendt S.R."/>
            <person name="Lipzen A."/>
            <person name="Sullivan W."/>
            <person name="Andreopoulos W.B."/>
            <person name="Clum A."/>
            <person name="Lindquist E."/>
            <person name="Daum C."/>
            <person name="Ramamoorthy G.K."/>
            <person name="Gryganskyi A."/>
            <person name="Culley D."/>
            <person name="Magnuson J.K."/>
            <person name="James T.Y."/>
            <person name="O'Malley M.A."/>
            <person name="Stajich J.E."/>
            <person name="Spatafora J.W."/>
            <person name="Visel A."/>
            <person name="Grigoriev I.V."/>
        </authorList>
    </citation>
    <scope>NUCLEOTIDE SEQUENCE [LARGE SCALE GENOMIC DNA]</scope>
    <source>
        <strain evidence="4 5">CBS 115471</strain>
    </source>
</reference>
<comment type="similarity">
    <text evidence="1">Belongs to the isochorismatase family.</text>
</comment>
<dbReference type="PANTHER" id="PTHR43540">
    <property type="entry name" value="PEROXYUREIDOACRYLATE/UREIDOACRYLATE AMIDOHYDROLASE-RELATED"/>
    <property type="match status" value="1"/>
</dbReference>
<organism evidence="4 5">
    <name type="scientific">Clohesyomyces aquaticus</name>
    <dbReference type="NCBI Taxonomy" id="1231657"/>
    <lineage>
        <taxon>Eukaryota</taxon>
        <taxon>Fungi</taxon>
        <taxon>Dikarya</taxon>
        <taxon>Ascomycota</taxon>
        <taxon>Pezizomycotina</taxon>
        <taxon>Dothideomycetes</taxon>
        <taxon>Pleosporomycetidae</taxon>
        <taxon>Pleosporales</taxon>
        <taxon>Lindgomycetaceae</taxon>
        <taxon>Clohesyomyces</taxon>
    </lineage>
</organism>
<dbReference type="OrthoDB" id="1739143at2759"/>
<proteinExistence type="inferred from homology"/>
<keyword evidence="5" id="KW-1185">Reference proteome</keyword>
<evidence type="ECO:0000256" key="2">
    <source>
        <dbReference type="ARBA" id="ARBA00022801"/>
    </source>
</evidence>
<dbReference type="PANTHER" id="PTHR43540:SF1">
    <property type="entry name" value="ISOCHORISMATASE HYDROLASE"/>
    <property type="match status" value="1"/>
</dbReference>
<accession>A0A1Y1YEY3</accession>
<gene>
    <name evidence="4" type="ORF">BCR34DRAFT_440239</name>
</gene>
<name>A0A1Y1YEY3_9PLEO</name>
<dbReference type="InterPro" id="IPR036380">
    <property type="entry name" value="Isochorismatase-like_sf"/>
</dbReference>
<dbReference type="GO" id="GO:0016787">
    <property type="term" value="F:hydrolase activity"/>
    <property type="evidence" value="ECO:0007669"/>
    <property type="project" value="UniProtKB-KW"/>
</dbReference>
<feature type="non-terminal residue" evidence="4">
    <location>
        <position position="1"/>
    </location>
</feature>
<evidence type="ECO:0000313" key="5">
    <source>
        <dbReference type="Proteomes" id="UP000193144"/>
    </source>
</evidence>
<dbReference type="EMBL" id="MCFA01000254">
    <property type="protein sequence ID" value="ORX96549.1"/>
    <property type="molecule type" value="Genomic_DNA"/>
</dbReference>
<feature type="domain" description="Isochorismatase-like" evidence="3">
    <location>
        <begin position="10"/>
        <end position="180"/>
    </location>
</feature>
<dbReference type="Gene3D" id="3.40.50.850">
    <property type="entry name" value="Isochorismatase-like"/>
    <property type="match status" value="1"/>
</dbReference>
<sequence>KKLGIGSHPAIILLDVCKAYTSVESPIAFSNTVIEPAILAIAKLLNAARQPLPVVYAQTCYTHPSLRDAGLAAKKVPHISCFLEGHAQGLTAVPDPNGLAEDKNPSPFFGTNLAAQLTALGVDTVFIVAFTTGYSVRATTIDAMQCGFRPIVVGEGCADSGRETHFANLMDLNAKYADVI</sequence>
<dbReference type="Pfam" id="PF00857">
    <property type="entry name" value="Isochorismatase"/>
    <property type="match status" value="1"/>
</dbReference>
<dbReference type="SUPFAM" id="SSF52499">
    <property type="entry name" value="Isochorismatase-like hydrolases"/>
    <property type="match status" value="1"/>
</dbReference>
<evidence type="ECO:0000259" key="3">
    <source>
        <dbReference type="Pfam" id="PF00857"/>
    </source>
</evidence>